<comment type="similarity">
    <text evidence="1 3">Belongs to the plant LTP family.</text>
</comment>
<dbReference type="GO" id="GO:0008289">
    <property type="term" value="F:lipid binding"/>
    <property type="evidence" value="ECO:0007669"/>
    <property type="project" value="UniProtKB-KW"/>
</dbReference>
<keyword evidence="4" id="KW-0732">Signal</keyword>
<dbReference type="OrthoDB" id="1862539at2759"/>
<dbReference type="InterPro" id="IPR036312">
    <property type="entry name" value="Bifun_inhib/LTP/seed_sf"/>
</dbReference>
<sequence length="133" mass="14161">MTTRVGVLAIVLLLSGVAHAALNADNDADHVNASPDAAGNATSTCTTVTRDLTPCMKYIQGKDAKPPANCCKGAMTLSEQAKTKAERQAMCECIKKDLALIGKYDQSRIPLLVKDCKLSIKLPPISKNTDCKK</sequence>
<keyword evidence="3" id="KW-0446">Lipid-binding</keyword>
<proteinExistence type="inferred from homology"/>
<comment type="function">
    <text evidence="3">Plant non-specific lipid-transfer proteins transfer phospholipids as well as galactolipids across membranes. May play a role in wax or cutin deposition in the cell walls of expanding epidermal cells and certain secretory tissues.</text>
</comment>
<evidence type="ECO:0000313" key="7">
    <source>
        <dbReference type="Proteomes" id="UP000516437"/>
    </source>
</evidence>
<dbReference type="GO" id="GO:0006869">
    <property type="term" value="P:lipid transport"/>
    <property type="evidence" value="ECO:0007669"/>
    <property type="project" value="InterPro"/>
</dbReference>
<evidence type="ECO:0000256" key="4">
    <source>
        <dbReference type="SAM" id="SignalP"/>
    </source>
</evidence>
<dbReference type="AlphaFoldDB" id="A0A6A1W9W7"/>
<keyword evidence="7" id="KW-1185">Reference proteome</keyword>
<evidence type="ECO:0000256" key="3">
    <source>
        <dbReference type="RuleBase" id="RU000628"/>
    </source>
</evidence>
<reference evidence="6 7" key="1">
    <citation type="journal article" date="2019" name="Plant Biotechnol. J.">
        <title>The red bayberry genome and genetic basis of sex determination.</title>
        <authorList>
            <person name="Jia H.M."/>
            <person name="Jia H.J."/>
            <person name="Cai Q.L."/>
            <person name="Wang Y."/>
            <person name="Zhao H.B."/>
            <person name="Yang W.F."/>
            <person name="Wang G.Y."/>
            <person name="Li Y.H."/>
            <person name="Zhan D.L."/>
            <person name="Shen Y.T."/>
            <person name="Niu Q.F."/>
            <person name="Chang L."/>
            <person name="Qiu J."/>
            <person name="Zhao L."/>
            <person name="Xie H.B."/>
            <person name="Fu W.Y."/>
            <person name="Jin J."/>
            <person name="Li X.W."/>
            <person name="Jiao Y."/>
            <person name="Zhou C.C."/>
            <person name="Tu T."/>
            <person name="Chai C.Y."/>
            <person name="Gao J.L."/>
            <person name="Fan L.J."/>
            <person name="van de Weg E."/>
            <person name="Wang J.Y."/>
            <person name="Gao Z.S."/>
        </authorList>
    </citation>
    <scope>NUCLEOTIDE SEQUENCE [LARGE SCALE GENOMIC DNA]</scope>
    <source>
        <tissue evidence="6">Leaves</tissue>
    </source>
</reference>
<dbReference type="Gene3D" id="1.10.110.10">
    <property type="entry name" value="Plant lipid-transfer and hydrophobic proteins"/>
    <property type="match status" value="1"/>
</dbReference>
<evidence type="ECO:0000256" key="2">
    <source>
        <dbReference type="ARBA" id="ARBA00023157"/>
    </source>
</evidence>
<gene>
    <name evidence="6" type="ORF">CJ030_MR3G011130</name>
</gene>
<comment type="caution">
    <text evidence="6">The sequence shown here is derived from an EMBL/GenBank/DDBJ whole genome shotgun (WGS) entry which is preliminary data.</text>
</comment>
<evidence type="ECO:0000259" key="5">
    <source>
        <dbReference type="SMART" id="SM00499"/>
    </source>
</evidence>
<feature type="chain" id="PRO_5025376620" description="Non-specific lipid-transfer protein" evidence="4">
    <location>
        <begin position="21"/>
        <end position="133"/>
    </location>
</feature>
<dbReference type="CDD" id="cd01960">
    <property type="entry name" value="nsLTP1"/>
    <property type="match status" value="1"/>
</dbReference>
<dbReference type="Pfam" id="PF00234">
    <property type="entry name" value="Tryp_alpha_amyl"/>
    <property type="match status" value="1"/>
</dbReference>
<evidence type="ECO:0000313" key="6">
    <source>
        <dbReference type="EMBL" id="KAB1219610.1"/>
    </source>
</evidence>
<dbReference type="InterPro" id="IPR016140">
    <property type="entry name" value="Bifunc_inhib/LTP/seed_store"/>
</dbReference>
<accession>A0A6A1W9W7</accession>
<dbReference type="EMBL" id="RXIC02000021">
    <property type="protein sequence ID" value="KAB1219610.1"/>
    <property type="molecule type" value="Genomic_DNA"/>
</dbReference>
<dbReference type="SUPFAM" id="SSF47699">
    <property type="entry name" value="Bifunctional inhibitor/lipid-transfer protein/seed storage 2S albumin"/>
    <property type="match status" value="1"/>
</dbReference>
<dbReference type="PANTHER" id="PTHR33076">
    <property type="entry name" value="NON-SPECIFIC LIPID-TRANSFER PROTEIN 2-RELATED"/>
    <property type="match status" value="1"/>
</dbReference>
<feature type="signal peptide" evidence="4">
    <location>
        <begin position="1"/>
        <end position="20"/>
    </location>
</feature>
<dbReference type="InterPro" id="IPR000528">
    <property type="entry name" value="Plant_nsLTP"/>
</dbReference>
<evidence type="ECO:0000256" key="1">
    <source>
        <dbReference type="ARBA" id="ARBA00009748"/>
    </source>
</evidence>
<name>A0A6A1W9W7_9ROSI</name>
<dbReference type="SMART" id="SM00499">
    <property type="entry name" value="AAI"/>
    <property type="match status" value="1"/>
</dbReference>
<keyword evidence="2" id="KW-1015">Disulfide bond</keyword>
<protein>
    <recommendedName>
        <fullName evidence="3">Non-specific lipid-transfer protein</fullName>
    </recommendedName>
</protein>
<dbReference type="PRINTS" id="PR00382">
    <property type="entry name" value="LIPIDTRNSFER"/>
</dbReference>
<dbReference type="Proteomes" id="UP000516437">
    <property type="component" value="Chromosome 3"/>
</dbReference>
<feature type="domain" description="Bifunctional inhibitor/plant lipid transfer protein/seed storage helical" evidence="5">
    <location>
        <begin position="45"/>
        <end position="131"/>
    </location>
</feature>
<organism evidence="6 7">
    <name type="scientific">Morella rubra</name>
    <name type="common">Chinese bayberry</name>
    <dbReference type="NCBI Taxonomy" id="262757"/>
    <lineage>
        <taxon>Eukaryota</taxon>
        <taxon>Viridiplantae</taxon>
        <taxon>Streptophyta</taxon>
        <taxon>Embryophyta</taxon>
        <taxon>Tracheophyta</taxon>
        <taxon>Spermatophyta</taxon>
        <taxon>Magnoliopsida</taxon>
        <taxon>eudicotyledons</taxon>
        <taxon>Gunneridae</taxon>
        <taxon>Pentapetalae</taxon>
        <taxon>rosids</taxon>
        <taxon>fabids</taxon>
        <taxon>Fagales</taxon>
        <taxon>Myricaceae</taxon>
        <taxon>Morella</taxon>
    </lineage>
</organism>
<keyword evidence="3" id="KW-0813">Transport</keyword>